<dbReference type="GO" id="GO:0016829">
    <property type="term" value="F:lyase activity"/>
    <property type="evidence" value="ECO:0007669"/>
    <property type="project" value="UniProtKB-KW"/>
</dbReference>
<evidence type="ECO:0000313" key="5">
    <source>
        <dbReference type="Proteomes" id="UP001596039"/>
    </source>
</evidence>
<accession>A0ABW0NRA7</accession>
<evidence type="ECO:0000313" key="4">
    <source>
        <dbReference type="EMBL" id="MFC5502481.1"/>
    </source>
</evidence>
<proteinExistence type="inferred from homology"/>
<reference evidence="5" key="1">
    <citation type="journal article" date="2019" name="Int. J. Syst. Evol. Microbiol.">
        <title>The Global Catalogue of Microorganisms (GCM) 10K type strain sequencing project: providing services to taxonomists for standard genome sequencing and annotation.</title>
        <authorList>
            <consortium name="The Broad Institute Genomics Platform"/>
            <consortium name="The Broad Institute Genome Sequencing Center for Infectious Disease"/>
            <person name="Wu L."/>
            <person name="Ma J."/>
        </authorList>
    </citation>
    <scope>NUCLEOTIDE SEQUENCE [LARGE SCALE GENOMIC DNA]</scope>
    <source>
        <strain evidence="5">CGMCC 4.6997</strain>
    </source>
</reference>
<evidence type="ECO:0000256" key="1">
    <source>
        <dbReference type="ARBA" id="ARBA00023239"/>
    </source>
</evidence>
<keyword evidence="5" id="KW-1185">Reference proteome</keyword>
<dbReference type="SUPFAM" id="SSF48557">
    <property type="entry name" value="L-aspartase-like"/>
    <property type="match status" value="1"/>
</dbReference>
<dbReference type="PANTHER" id="PTHR43172">
    <property type="entry name" value="ADENYLOSUCCINATE LYASE"/>
    <property type="match status" value="1"/>
</dbReference>
<gene>
    <name evidence="4" type="ORF">ACFPJ4_09545</name>
</gene>
<organism evidence="4 5">
    <name type="scientific">Lysinimonas soli</name>
    <dbReference type="NCBI Taxonomy" id="1074233"/>
    <lineage>
        <taxon>Bacteria</taxon>
        <taxon>Bacillati</taxon>
        <taxon>Actinomycetota</taxon>
        <taxon>Actinomycetes</taxon>
        <taxon>Micrococcales</taxon>
        <taxon>Microbacteriaceae</taxon>
        <taxon>Lysinimonas</taxon>
    </lineage>
</organism>
<dbReference type="InterPro" id="IPR024083">
    <property type="entry name" value="Fumarase/histidase_N"/>
</dbReference>
<dbReference type="EMBL" id="JBHSMG010000002">
    <property type="protein sequence ID" value="MFC5502481.1"/>
    <property type="molecule type" value="Genomic_DNA"/>
</dbReference>
<dbReference type="SMART" id="SM00998">
    <property type="entry name" value="ADSL_C"/>
    <property type="match status" value="1"/>
</dbReference>
<dbReference type="PANTHER" id="PTHR43172:SF2">
    <property type="entry name" value="ADENYLOSUCCINATE LYASE C-TERMINAL DOMAIN-CONTAINING PROTEIN"/>
    <property type="match status" value="1"/>
</dbReference>
<keyword evidence="1 4" id="KW-0456">Lyase</keyword>
<comment type="caution">
    <text evidence="4">The sequence shown here is derived from an EMBL/GenBank/DDBJ whole genome shotgun (WGS) entry which is preliminary data.</text>
</comment>
<dbReference type="InterPro" id="IPR008948">
    <property type="entry name" value="L-Aspartase-like"/>
</dbReference>
<protein>
    <submittedName>
        <fullName evidence="4">Lyase family protein</fullName>
    </submittedName>
</protein>
<dbReference type="InterPro" id="IPR020557">
    <property type="entry name" value="Fumarate_lyase_CS"/>
</dbReference>
<dbReference type="InterPro" id="IPR019468">
    <property type="entry name" value="AdenyloSucc_lyase_C"/>
</dbReference>
<dbReference type="Pfam" id="PF00206">
    <property type="entry name" value="Lyase_1"/>
    <property type="match status" value="1"/>
</dbReference>
<dbReference type="Gene3D" id="1.10.275.10">
    <property type="entry name" value="Fumarase/aspartase (N-terminal domain)"/>
    <property type="match status" value="1"/>
</dbReference>
<comment type="similarity">
    <text evidence="2">Belongs to the class-II fumarase/aspartase family.</text>
</comment>
<evidence type="ECO:0000256" key="2">
    <source>
        <dbReference type="ARBA" id="ARBA00034772"/>
    </source>
</evidence>
<dbReference type="PRINTS" id="PR00149">
    <property type="entry name" value="FUMRATELYASE"/>
</dbReference>
<feature type="domain" description="Adenylosuccinate lyase C-terminal" evidence="3">
    <location>
        <begin position="369"/>
        <end position="441"/>
    </location>
</feature>
<dbReference type="Proteomes" id="UP001596039">
    <property type="component" value="Unassembled WGS sequence"/>
</dbReference>
<name>A0ABW0NRA7_9MICO</name>
<dbReference type="PROSITE" id="PS00163">
    <property type="entry name" value="FUMARATE_LYASES"/>
    <property type="match status" value="1"/>
</dbReference>
<dbReference type="PRINTS" id="PR00145">
    <property type="entry name" value="ARGSUCLYASE"/>
</dbReference>
<dbReference type="Gene3D" id="1.20.200.10">
    <property type="entry name" value="Fumarase/aspartase (Central domain)"/>
    <property type="match status" value="1"/>
</dbReference>
<evidence type="ECO:0000259" key="3">
    <source>
        <dbReference type="SMART" id="SM00998"/>
    </source>
</evidence>
<dbReference type="Gene3D" id="1.10.40.30">
    <property type="entry name" value="Fumarase/aspartase (C-terminal domain)"/>
    <property type="match status" value="1"/>
</dbReference>
<dbReference type="InterPro" id="IPR022761">
    <property type="entry name" value="Fumarate_lyase_N"/>
</dbReference>
<dbReference type="RefSeq" id="WP_386740173.1">
    <property type="nucleotide sequence ID" value="NZ_JBHSMG010000002.1"/>
</dbReference>
<sequence length="450" mass="45860">MPSSDGPFDVGLLSPVTVGHDASVADAEVAAAMVEAELALARASAALGIVPEAAATAIGEALTGYRPDPAALARAAVAGGNPVIPLVAELGRRVTGVDQDAAAWLHRGATSQDIIDTALMLVATRSIAIVDAALGDAVAALRRLADEHRGTLMAARTLTQHSTPTTFGLVASGWLLAVAEARSVLAVRLPAQLGGASGTLASFVELGGDAASALPARFADELHLDRPLAPWHTRRRPVTALGDALVTVVDALGAIASSVATLSRTEIGELAEPAEAGRGGSSAMPQKRNPVLSVLIRSAAQRAPGLAAELHRSAALTVDQRADGAWHAEWPVLRELLRLTLGASAHAAELLAGLQVDAERMRTNLALTGPLIVSERLALVLGPRLGTARVQQLVDRAAHGDDLGALLAAEPELGLDARELAALLDPAAYTGAGDAVIDAALAATSDGTLR</sequence>
<dbReference type="InterPro" id="IPR000362">
    <property type="entry name" value="Fumarate_lyase_fam"/>
</dbReference>